<sequence>MAAPTLGKRSKTDLDALDSDVPIEVNGTNDMICAKCYIRGDENGAVGICKECKYYLCGECVTEHRKIEEFSKHEIAFFYCATKLKVNKLVRANSFCLDCGQYLCEKCKMDHRGFRIYRRHTFIGGKSIPGMVFNHDEVCGREILQSRSTSRARSRQSSRATTRARSFSGRRSPKRLIAKPTNKPKKPITIDEIYEVPRTLIHSTVGRQPLKDSQPKKAADKKKDDATASKKSKHVRYEEDQVVGVASLVGKYVTASPDDALPCHIISSTFLKNGKLVAADLSNKNIKLYDENYELESIIDIENFPIAMCASSDNPSEMFASSGNMIYTFTTAKLFKMIQAFPTDIRRIEGLTTWQKGVAALFKNKKAPSDKKGHLEVHLFNLEGRVLYQIVVSSPFSVRLVTPVWYIASSNDGSEIVLSDTQNNRIISVDIINWQVGNVVKGRDKGGCPGSLTMDEDGDLLIAWYGEVHKVSSNGHDLGTPVNKVPKDAVIAFNMTTHRLVVYTGRSENKNSTFQVYQLD</sequence>
<dbReference type="InterPro" id="IPR011042">
    <property type="entry name" value="6-blade_b-propeller_TolB-like"/>
</dbReference>
<dbReference type="SUPFAM" id="SSF63825">
    <property type="entry name" value="YWTD domain"/>
    <property type="match status" value="1"/>
</dbReference>
<dbReference type="Gene3D" id="2.120.10.30">
    <property type="entry name" value="TolB, C-terminal domain"/>
    <property type="match status" value="1"/>
</dbReference>
<feature type="region of interest" description="Disordered" evidence="1">
    <location>
        <begin position="204"/>
        <end position="234"/>
    </location>
</feature>
<name>A0A9D3YJG0_DREPO</name>
<gene>
    <name evidence="2" type="ORF">DPMN_076860</name>
</gene>
<dbReference type="Gene3D" id="3.30.160.60">
    <property type="entry name" value="Classic Zinc Finger"/>
    <property type="match status" value="1"/>
</dbReference>
<evidence type="ECO:0000256" key="1">
    <source>
        <dbReference type="SAM" id="MobiDB-lite"/>
    </source>
</evidence>
<reference evidence="2" key="2">
    <citation type="submission" date="2020-11" db="EMBL/GenBank/DDBJ databases">
        <authorList>
            <person name="McCartney M.A."/>
            <person name="Auch B."/>
            <person name="Kono T."/>
            <person name="Mallez S."/>
            <person name="Becker A."/>
            <person name="Gohl D.M."/>
            <person name="Silverstein K.A.T."/>
            <person name="Koren S."/>
            <person name="Bechman K.B."/>
            <person name="Herman A."/>
            <person name="Abrahante J.E."/>
            <person name="Garbe J."/>
        </authorList>
    </citation>
    <scope>NUCLEOTIDE SEQUENCE</scope>
    <source>
        <strain evidence="2">Duluth1</strain>
        <tissue evidence="2">Whole animal</tissue>
    </source>
</reference>
<keyword evidence="3" id="KW-1185">Reference proteome</keyword>
<reference evidence="2" key="1">
    <citation type="journal article" date="2019" name="bioRxiv">
        <title>The Genome of the Zebra Mussel, Dreissena polymorpha: A Resource for Invasive Species Research.</title>
        <authorList>
            <person name="McCartney M.A."/>
            <person name="Auch B."/>
            <person name="Kono T."/>
            <person name="Mallez S."/>
            <person name="Zhang Y."/>
            <person name="Obille A."/>
            <person name="Becker A."/>
            <person name="Abrahante J.E."/>
            <person name="Garbe J."/>
            <person name="Badalamenti J.P."/>
            <person name="Herman A."/>
            <person name="Mangelson H."/>
            <person name="Liachko I."/>
            <person name="Sullivan S."/>
            <person name="Sone E.D."/>
            <person name="Koren S."/>
            <person name="Silverstein K.A.T."/>
            <person name="Beckman K.B."/>
            <person name="Gohl D.M."/>
        </authorList>
    </citation>
    <scope>NUCLEOTIDE SEQUENCE</scope>
    <source>
        <strain evidence="2">Duluth1</strain>
        <tissue evidence="2">Whole animal</tissue>
    </source>
</reference>
<comment type="caution">
    <text evidence="2">The sequence shown here is derived from an EMBL/GenBank/DDBJ whole genome shotgun (WGS) entry which is preliminary data.</text>
</comment>
<feature type="compositionally biased region" description="Low complexity" evidence="1">
    <location>
        <begin position="157"/>
        <end position="170"/>
    </location>
</feature>
<proteinExistence type="predicted"/>
<evidence type="ECO:0000313" key="2">
    <source>
        <dbReference type="EMBL" id="KAH3701864.1"/>
    </source>
</evidence>
<protein>
    <recommendedName>
        <fullName evidence="4">B box-type domain-containing protein</fullName>
    </recommendedName>
</protein>
<feature type="compositionally biased region" description="Basic and acidic residues" evidence="1">
    <location>
        <begin position="209"/>
        <end position="228"/>
    </location>
</feature>
<accession>A0A9D3YJG0</accession>
<organism evidence="2 3">
    <name type="scientific">Dreissena polymorpha</name>
    <name type="common">Zebra mussel</name>
    <name type="synonym">Mytilus polymorpha</name>
    <dbReference type="NCBI Taxonomy" id="45954"/>
    <lineage>
        <taxon>Eukaryota</taxon>
        <taxon>Metazoa</taxon>
        <taxon>Spiralia</taxon>
        <taxon>Lophotrochozoa</taxon>
        <taxon>Mollusca</taxon>
        <taxon>Bivalvia</taxon>
        <taxon>Autobranchia</taxon>
        <taxon>Heteroconchia</taxon>
        <taxon>Euheterodonta</taxon>
        <taxon>Imparidentia</taxon>
        <taxon>Neoheterodontei</taxon>
        <taxon>Myida</taxon>
        <taxon>Dreissenoidea</taxon>
        <taxon>Dreissenidae</taxon>
        <taxon>Dreissena</taxon>
    </lineage>
</organism>
<feature type="region of interest" description="Disordered" evidence="1">
    <location>
        <begin position="146"/>
        <end position="184"/>
    </location>
</feature>
<dbReference type="CDD" id="cd19757">
    <property type="entry name" value="Bbox1"/>
    <property type="match status" value="2"/>
</dbReference>
<dbReference type="AlphaFoldDB" id="A0A9D3YJG0"/>
<evidence type="ECO:0008006" key="4">
    <source>
        <dbReference type="Google" id="ProtNLM"/>
    </source>
</evidence>
<evidence type="ECO:0000313" key="3">
    <source>
        <dbReference type="Proteomes" id="UP000828390"/>
    </source>
</evidence>
<feature type="compositionally biased region" description="Basic residues" evidence="1">
    <location>
        <begin position="171"/>
        <end position="184"/>
    </location>
</feature>
<dbReference type="Proteomes" id="UP000828390">
    <property type="component" value="Unassembled WGS sequence"/>
</dbReference>
<dbReference type="EMBL" id="JAIWYP010000015">
    <property type="protein sequence ID" value="KAH3701864.1"/>
    <property type="molecule type" value="Genomic_DNA"/>
</dbReference>